<dbReference type="HOGENOM" id="CLU_531443_0_0_1"/>
<dbReference type="InterPro" id="IPR025315">
    <property type="entry name" value="DUF4220"/>
</dbReference>
<evidence type="ECO:0000259" key="2">
    <source>
        <dbReference type="Pfam" id="PF13968"/>
    </source>
</evidence>
<accession>A0A0E0HY61</accession>
<reference evidence="3" key="2">
    <citation type="submission" date="2018-04" db="EMBL/GenBank/DDBJ databases">
        <title>OnivRS2 (Oryza nivara Reference Sequence Version 2).</title>
        <authorList>
            <person name="Zhang J."/>
            <person name="Kudrna D."/>
            <person name="Lee S."/>
            <person name="Talag J."/>
            <person name="Rajasekar S."/>
            <person name="Welchert J."/>
            <person name="Hsing Y.-I."/>
            <person name="Wing R.A."/>
        </authorList>
    </citation>
    <scope>NUCLEOTIDE SEQUENCE [LARGE SCALE GENOMIC DNA]</scope>
    <source>
        <strain evidence="3">SL10</strain>
    </source>
</reference>
<keyword evidence="1" id="KW-1133">Transmembrane helix</keyword>
<proteinExistence type="predicted"/>
<dbReference type="eggNOG" id="ENOG502QSWW">
    <property type="taxonomic scope" value="Eukaryota"/>
</dbReference>
<feature type="transmembrane region" description="Helical" evidence="1">
    <location>
        <begin position="339"/>
        <end position="356"/>
    </location>
</feature>
<dbReference type="STRING" id="4536.A0A0E0HY61"/>
<keyword evidence="1" id="KW-0812">Transmembrane</keyword>
<feature type="transmembrane region" description="Helical" evidence="1">
    <location>
        <begin position="298"/>
        <end position="323"/>
    </location>
</feature>
<reference evidence="3" key="1">
    <citation type="submission" date="2015-04" db="UniProtKB">
        <authorList>
            <consortium name="EnsemblPlants"/>
        </authorList>
    </citation>
    <scope>IDENTIFICATION</scope>
    <source>
        <strain evidence="3">SL10</strain>
    </source>
</reference>
<sequence length="472" mass="53373">MVRSWSGGSGGRAAFSRATAGGGRFRPMSHSDELTKLAWIGWLIFQNTYYSKSKPFKTYKVVVMFAVLWSLVLAKLLQRLFNEWNSQQSVAAAASDNSCFISSYMSRLEDLQSRPGYPIPVMNRCKYVVMGEEKLLHVAKKKMSDGGGNDDDNVFTISITTPDCGYGVGMYPHHQGEQKHANLLIDMAKSNEVVTVEEITNKIRVLPNWCYCGRQFTQHMHQLCFSFSLFKLLRRRFEHYPLVEVGSRTSRQLLLEEPLVGGGTGNKTTFRVMRQELDFLDRYYDSSAPIPMAMSAPWLIILNYLFSLLFVCTYVAAVSIVLLEVRQHSEALASTLTDLRLYVAVSILVVVTLVAVEFAELLTTYLLSDWFMVHLLCLLAGDGGSRIWRSAFKPAIRLFIADRFMLFYSFRCLLCLSCRGTNVDSTIMLKQVSILRVCEPIHKFLSWSSQVKLAKQGETAIVKVLEDVNIIG</sequence>
<dbReference type="EnsemblPlants" id="ONIVA07G05930.1">
    <property type="protein sequence ID" value="ONIVA07G05930.1"/>
    <property type="gene ID" value="ONIVA07G05930"/>
</dbReference>
<evidence type="ECO:0000256" key="1">
    <source>
        <dbReference type="SAM" id="Phobius"/>
    </source>
</evidence>
<evidence type="ECO:0000313" key="4">
    <source>
        <dbReference type="Proteomes" id="UP000006591"/>
    </source>
</evidence>
<feature type="domain" description="DUF4220" evidence="2">
    <location>
        <begin position="34"/>
        <end position="388"/>
    </location>
</feature>
<protein>
    <recommendedName>
        <fullName evidence="2">DUF4220 domain-containing protein</fullName>
    </recommendedName>
</protein>
<dbReference type="AlphaFoldDB" id="A0A0E0HY61"/>
<name>A0A0E0HY61_ORYNI</name>
<dbReference type="Proteomes" id="UP000006591">
    <property type="component" value="Chromosome 7"/>
</dbReference>
<keyword evidence="1" id="KW-0472">Membrane</keyword>
<keyword evidence="4" id="KW-1185">Reference proteome</keyword>
<dbReference type="Pfam" id="PF13968">
    <property type="entry name" value="DUF4220"/>
    <property type="match status" value="1"/>
</dbReference>
<evidence type="ECO:0000313" key="3">
    <source>
        <dbReference type="EnsemblPlants" id="ONIVA07G05930.1"/>
    </source>
</evidence>
<organism evidence="3">
    <name type="scientific">Oryza nivara</name>
    <name type="common">Indian wild rice</name>
    <name type="synonym">Oryza sativa f. spontanea</name>
    <dbReference type="NCBI Taxonomy" id="4536"/>
    <lineage>
        <taxon>Eukaryota</taxon>
        <taxon>Viridiplantae</taxon>
        <taxon>Streptophyta</taxon>
        <taxon>Embryophyta</taxon>
        <taxon>Tracheophyta</taxon>
        <taxon>Spermatophyta</taxon>
        <taxon>Magnoliopsida</taxon>
        <taxon>Liliopsida</taxon>
        <taxon>Poales</taxon>
        <taxon>Poaceae</taxon>
        <taxon>BOP clade</taxon>
        <taxon>Oryzoideae</taxon>
        <taxon>Oryzeae</taxon>
        <taxon>Oryzinae</taxon>
        <taxon>Oryza</taxon>
    </lineage>
</organism>
<dbReference type="Gramene" id="ONIVA07G05930.1">
    <property type="protein sequence ID" value="ONIVA07G05930.1"/>
    <property type="gene ID" value="ONIVA07G05930"/>
</dbReference>